<gene>
    <name evidence="1" type="ordered locus">GM21_3160</name>
</gene>
<dbReference type="KEGG" id="gem:GM21_3160"/>
<sequence length="682" mass="75893">MTGFNRMARSFTLLLILLVLTVSEAGAAPRGLLLLGGLSQMVEFRYELDGQQSKSAGNSKTSRTQHYFKESYTAQMAYALFDPRIIRGTFGVGVDFDQTRRSSSNSASQFDTGTGLRYNITAGLLPDSNIPAVVQARSEQVHAQRQFQAPYDITTDSYIGSLRVKNHHLPVTLQYATSSSTTSGLAHDTVQDNHTFMALANHRLAFSESEAQLIFSDNSSAPEDGTGGVNSATFADNRNYEVVVRNRLALGKQAADRMLTSSVQKREERNILNDDAQEYRTFQVDEQLYWAFGKVLHLGGQYLLHNRESTLNDSENRDARVWLKHQLFDSLATRIETGYRTTDIENSSSESTRTYGGNLNYTKMLPAESELLAGYSYFYVETDRSQTGVFALAIDEPHTMQPGVLPTLPAPFRLNNINVQTVSIEIRNANPAVRVLPYVLGQDYTIESDGLFTRIVPTDTTEILVGDSLLVNYSYLGNPQIAYGTTTQQATVSLMLFNNSYRVFGSWLTTSQNLLNGSADVVRLNDGTEYRLGFERNLPILGYGGEYTNVDSDQDKHQTYQAFVRSTRNISRGNVSLYASDSFTNTDPATYSTSTTSTATNSVGCGGTYSTRIYGGTLMMLTAQYFNTTGDTPTRNDASLGAQFNWNYGKLDFSLLSQFNWRSLPGQTSQDEYIRLKVSRYF</sequence>
<organism evidence="1">
    <name type="scientific">Geobacter sp. (strain M21)</name>
    <dbReference type="NCBI Taxonomy" id="443144"/>
    <lineage>
        <taxon>Bacteria</taxon>
        <taxon>Pseudomonadati</taxon>
        <taxon>Thermodesulfobacteriota</taxon>
        <taxon>Desulfuromonadia</taxon>
        <taxon>Geobacterales</taxon>
        <taxon>Geobacteraceae</taxon>
        <taxon>Geobacter</taxon>
    </lineage>
</organism>
<proteinExistence type="predicted"/>
<name>C6E3J5_GEOSM</name>
<accession>C6E3J5</accession>
<dbReference type="EMBL" id="CP001661">
    <property type="protein sequence ID" value="ACT19187.1"/>
    <property type="molecule type" value="Genomic_DNA"/>
</dbReference>
<protein>
    <submittedName>
        <fullName evidence="1">Uncharacterized protein</fullName>
    </submittedName>
</protein>
<dbReference type="STRING" id="443144.GM21_3160"/>
<evidence type="ECO:0000313" key="1">
    <source>
        <dbReference type="EMBL" id="ACT19187.1"/>
    </source>
</evidence>
<dbReference type="AlphaFoldDB" id="C6E3J5"/>
<dbReference type="HOGENOM" id="CLU_414915_0_0_7"/>
<reference evidence="1" key="1">
    <citation type="submission" date="2009-07" db="EMBL/GenBank/DDBJ databases">
        <title>Complete sequence of Geobacter sp. M21.</title>
        <authorList>
            <consortium name="US DOE Joint Genome Institute"/>
            <person name="Lucas S."/>
            <person name="Copeland A."/>
            <person name="Lapidus A."/>
            <person name="Glavina del Rio T."/>
            <person name="Dalin E."/>
            <person name="Tice H."/>
            <person name="Bruce D."/>
            <person name="Goodwin L."/>
            <person name="Pitluck S."/>
            <person name="Saunders E."/>
            <person name="Brettin T."/>
            <person name="Detter J.C."/>
            <person name="Han C."/>
            <person name="Larimer F."/>
            <person name="Land M."/>
            <person name="Hauser L."/>
            <person name="Kyrpides N."/>
            <person name="Ovchinnikova G."/>
            <person name="Lovley D."/>
        </authorList>
    </citation>
    <scope>NUCLEOTIDE SEQUENCE [LARGE SCALE GENOMIC DNA]</scope>
    <source>
        <strain evidence="1">M21</strain>
    </source>
</reference>
<dbReference type="eggNOG" id="ENOG5033FXV">
    <property type="taxonomic scope" value="Bacteria"/>
</dbReference>